<evidence type="ECO:0000313" key="4">
    <source>
        <dbReference type="WBParaSite" id="HDID_0000428601-mRNA-1"/>
    </source>
</evidence>
<dbReference type="OrthoDB" id="6224172at2759"/>
<dbReference type="SUPFAM" id="SSF54648">
    <property type="entry name" value="DLC"/>
    <property type="match status" value="3"/>
</dbReference>
<evidence type="ECO:0000313" key="2">
    <source>
        <dbReference type="EMBL" id="VDL46817.1"/>
    </source>
</evidence>
<proteinExistence type="predicted"/>
<dbReference type="WBParaSite" id="HDID_0000428601-mRNA-1">
    <property type="protein sequence ID" value="HDID_0000428601-mRNA-1"/>
    <property type="gene ID" value="HDID_0000428601"/>
</dbReference>
<dbReference type="InterPro" id="IPR001372">
    <property type="entry name" value="Dynein_light_chain_typ-1/2"/>
</dbReference>
<dbReference type="AlphaFoldDB" id="A0A0R3SH72"/>
<dbReference type="Gene3D" id="3.30.740.10">
    <property type="entry name" value="Protein Inhibitor Of Neuronal Nitric Oxide Synthase"/>
    <property type="match status" value="3"/>
</dbReference>
<dbReference type="InterPro" id="IPR011992">
    <property type="entry name" value="EF-hand-dom_pair"/>
</dbReference>
<organism evidence="4">
    <name type="scientific">Hymenolepis diminuta</name>
    <name type="common">Rat tapeworm</name>
    <dbReference type="NCBI Taxonomy" id="6216"/>
    <lineage>
        <taxon>Eukaryota</taxon>
        <taxon>Metazoa</taxon>
        <taxon>Spiralia</taxon>
        <taxon>Lophotrochozoa</taxon>
        <taxon>Platyhelminthes</taxon>
        <taxon>Cestoda</taxon>
        <taxon>Eucestoda</taxon>
        <taxon>Cyclophyllidea</taxon>
        <taxon>Hymenolepididae</taxon>
        <taxon>Hymenolepis</taxon>
    </lineage>
</organism>
<reference evidence="2 3" key="2">
    <citation type="submission" date="2018-11" db="EMBL/GenBank/DDBJ databases">
        <authorList>
            <consortium name="Pathogen Informatics"/>
        </authorList>
    </citation>
    <scope>NUCLEOTIDE SEQUENCE [LARGE SCALE GENOMIC DNA]</scope>
</reference>
<dbReference type="GO" id="GO:0007017">
    <property type="term" value="P:microtubule-based process"/>
    <property type="evidence" value="ECO:0007669"/>
    <property type="project" value="InterPro"/>
</dbReference>
<dbReference type="Pfam" id="PF01221">
    <property type="entry name" value="Dynein_light"/>
    <property type="match status" value="2"/>
</dbReference>
<dbReference type="SMART" id="SM01375">
    <property type="entry name" value="Dynein_light"/>
    <property type="match status" value="2"/>
</dbReference>
<evidence type="ECO:0000259" key="1">
    <source>
        <dbReference type="PROSITE" id="PS50222"/>
    </source>
</evidence>
<gene>
    <name evidence="2" type="ORF">HDID_LOCUS4284</name>
</gene>
<accession>A0A0R3SH72</accession>
<dbReference type="GO" id="GO:0030286">
    <property type="term" value="C:dynein complex"/>
    <property type="evidence" value="ECO:0007669"/>
    <property type="project" value="InterPro"/>
</dbReference>
<dbReference type="InterPro" id="IPR002048">
    <property type="entry name" value="EF_hand_dom"/>
</dbReference>
<evidence type="ECO:0000313" key="3">
    <source>
        <dbReference type="Proteomes" id="UP000274504"/>
    </source>
</evidence>
<feature type="domain" description="EF-hand" evidence="1">
    <location>
        <begin position="677"/>
        <end position="712"/>
    </location>
</feature>
<dbReference type="EMBL" id="UYSG01001582">
    <property type="protein sequence ID" value="VDL46817.1"/>
    <property type="molecule type" value="Genomic_DNA"/>
</dbReference>
<protein>
    <submittedName>
        <fullName evidence="4">EF-hand domain-containing protein</fullName>
    </submittedName>
</protein>
<dbReference type="PROSITE" id="PS50222">
    <property type="entry name" value="EF_HAND_2"/>
    <property type="match status" value="2"/>
</dbReference>
<reference evidence="4" key="1">
    <citation type="submission" date="2017-02" db="UniProtKB">
        <authorList>
            <consortium name="WormBaseParasite"/>
        </authorList>
    </citation>
    <scope>IDENTIFICATION</scope>
</reference>
<dbReference type="Proteomes" id="UP000274504">
    <property type="component" value="Unassembled WGS sequence"/>
</dbReference>
<sequence>MTFEEPDADLLVHLFDEINESESRLPTEEYYRHLLKWGISRDKARNYIAMFDPKGTGFVRRDDVCNALHFFPSESGFLGDVEFISSDMSQRKRESVTKIILSTLAMKKPKKDKLRIIKQKLDSLYGPGWNVYIAEGRYWAVCFHKQGSNLTFVHNGIVYGVFQTPSDADFMESEHHHRRYNILRSILQMESPDCETLLRFFDELSETSNRVSTKDFQDHLIKWGLDKGTVRAKLFRAKERIEKLYGREWSLYQAYGGFWGLCQYRASSNLWFNYKGVTYGAMQIPGSRGTLTCQLHHSTIKRNSHLPSSFISMMNYVNLNLNFFLSIDATLKEYENYLTLWGMDKKKAKVCCSRINPNKKGRLTREDVCNGLGFAPEQPAGLRDIEILCRDMPIRKSESIQVIVLNVLNLKSSYRDIVTEIKRQVENVYGPQWNVFVASGRYWGLCTHKAGGNLVFAYNGVVYGIYQSPERDFEDSPFGINSSYAARVFRYYLNSTLHFLSCNMADPFQPEKLVHLFDELTETQPGVPTSAYKKYLVKWGVDNKTAARICSRADPTGSGRITRDALCEGLKCWPNQPAILKNVQLLESDMSVMKRESIILLVLEVVLERRSKKETLDEIKQRLQAIYGEGWSVYIAEGRYWSVCSHNPGSNLAFLYQNTVYGVPVELYRDQLLRWGTPPDKVNAIIHMVDPEKKGFISRNDILNGINYDPVR</sequence>
<dbReference type="InterPro" id="IPR037177">
    <property type="entry name" value="DLC_sf"/>
</dbReference>
<dbReference type="SUPFAM" id="SSF47473">
    <property type="entry name" value="EF-hand"/>
    <property type="match status" value="2"/>
</dbReference>
<feature type="domain" description="EF-hand" evidence="1">
    <location>
        <begin position="39"/>
        <end position="74"/>
    </location>
</feature>
<dbReference type="GO" id="GO:0005509">
    <property type="term" value="F:calcium ion binding"/>
    <property type="evidence" value="ECO:0007669"/>
    <property type="project" value="InterPro"/>
</dbReference>
<name>A0A0R3SH72_HYMDI</name>